<dbReference type="Gene3D" id="3.10.450.50">
    <property type="match status" value="1"/>
</dbReference>
<evidence type="ECO:0000313" key="3">
    <source>
        <dbReference type="Proteomes" id="UP000635245"/>
    </source>
</evidence>
<accession>A0A934V753</accession>
<gene>
    <name evidence="2" type="ORF">JHE00_23725</name>
</gene>
<reference evidence="2" key="1">
    <citation type="submission" date="2020-12" db="EMBL/GenBank/DDBJ databases">
        <title>Prauserella sp. ASG 168, a novel actinomycete isolated from cave rock.</title>
        <authorList>
            <person name="Suriyachadkun C."/>
        </authorList>
    </citation>
    <scope>NUCLEOTIDE SEQUENCE</scope>
    <source>
        <strain evidence="2">ASG 168</strain>
    </source>
</reference>
<dbReference type="AlphaFoldDB" id="A0A934V753"/>
<feature type="domain" description="SnoaL-like" evidence="1">
    <location>
        <begin position="5"/>
        <end position="120"/>
    </location>
</feature>
<dbReference type="Pfam" id="PF13577">
    <property type="entry name" value="SnoaL_4"/>
    <property type="match status" value="1"/>
</dbReference>
<sequence>MTVTIEEVRAALYRYARAVDERDETALADVFGADVVLHRADGAHRGRDAVLDFYRTVFAGPTTWSRHVVTNVTAEPDGGATRARAYFQAVSRSASGGLTVVGEYADLLARERDGVVRIREKSIDVQQSFLMEVNGE</sequence>
<name>A0A934V753_9PSEU</name>
<dbReference type="CDD" id="cd00531">
    <property type="entry name" value="NTF2_like"/>
    <property type="match status" value="1"/>
</dbReference>
<organism evidence="2 3">
    <name type="scientific">Prauserella cavernicola</name>
    <dbReference type="NCBI Taxonomy" id="2800127"/>
    <lineage>
        <taxon>Bacteria</taxon>
        <taxon>Bacillati</taxon>
        <taxon>Actinomycetota</taxon>
        <taxon>Actinomycetes</taxon>
        <taxon>Pseudonocardiales</taxon>
        <taxon>Pseudonocardiaceae</taxon>
        <taxon>Prauserella</taxon>
    </lineage>
</organism>
<keyword evidence="3" id="KW-1185">Reference proteome</keyword>
<protein>
    <submittedName>
        <fullName evidence="2">Nuclear transport factor 2 family protein</fullName>
    </submittedName>
</protein>
<dbReference type="SUPFAM" id="SSF54427">
    <property type="entry name" value="NTF2-like"/>
    <property type="match status" value="1"/>
</dbReference>
<dbReference type="InterPro" id="IPR037401">
    <property type="entry name" value="SnoaL-like"/>
</dbReference>
<dbReference type="RefSeq" id="WP_200321854.1">
    <property type="nucleotide sequence ID" value="NZ_JAENJH010000006.1"/>
</dbReference>
<proteinExistence type="predicted"/>
<evidence type="ECO:0000259" key="1">
    <source>
        <dbReference type="Pfam" id="PF13577"/>
    </source>
</evidence>
<dbReference type="Proteomes" id="UP000635245">
    <property type="component" value="Unassembled WGS sequence"/>
</dbReference>
<comment type="caution">
    <text evidence="2">The sequence shown here is derived from an EMBL/GenBank/DDBJ whole genome shotgun (WGS) entry which is preliminary data.</text>
</comment>
<dbReference type="EMBL" id="JAENJH010000006">
    <property type="protein sequence ID" value="MBK1787344.1"/>
    <property type="molecule type" value="Genomic_DNA"/>
</dbReference>
<evidence type="ECO:0000313" key="2">
    <source>
        <dbReference type="EMBL" id="MBK1787344.1"/>
    </source>
</evidence>
<dbReference type="InterPro" id="IPR032710">
    <property type="entry name" value="NTF2-like_dom_sf"/>
</dbReference>